<dbReference type="CDD" id="cd01400">
    <property type="entry name" value="6PGL"/>
    <property type="match status" value="1"/>
</dbReference>
<organism evidence="10 11">
    <name type="scientific">Bifidobacterium minimum</name>
    <dbReference type="NCBI Taxonomy" id="1693"/>
    <lineage>
        <taxon>Bacteria</taxon>
        <taxon>Bacillati</taxon>
        <taxon>Actinomycetota</taxon>
        <taxon>Actinomycetes</taxon>
        <taxon>Bifidobacteriales</taxon>
        <taxon>Bifidobacteriaceae</taxon>
        <taxon>Bifidobacterium</taxon>
    </lineage>
</organism>
<evidence type="ECO:0000256" key="8">
    <source>
        <dbReference type="SAM" id="MobiDB-lite"/>
    </source>
</evidence>
<dbReference type="EMBL" id="JGZD01000004">
    <property type="protein sequence ID" value="KFI73970.1"/>
    <property type="molecule type" value="Genomic_DNA"/>
</dbReference>
<comment type="pathway">
    <text evidence="3 7">Carbohydrate degradation; pentose phosphate pathway; D-ribulose 5-phosphate from D-glucose 6-phosphate (oxidative stage): step 2/3.</text>
</comment>
<comment type="similarity">
    <text evidence="4 7">Belongs to the glucosamine/galactosamine-6-phosphate isomerase family. 6-phosphogluconolactonase subfamily.</text>
</comment>
<dbReference type="AlphaFoldDB" id="A0A087BSH0"/>
<evidence type="ECO:0000256" key="3">
    <source>
        <dbReference type="ARBA" id="ARBA00004961"/>
    </source>
</evidence>
<dbReference type="PANTHER" id="PTHR11054">
    <property type="entry name" value="6-PHOSPHOGLUCONOLACTONASE"/>
    <property type="match status" value="1"/>
</dbReference>
<protein>
    <recommendedName>
        <fullName evidence="6 7">6-phosphogluconolactonase</fullName>
        <shortName evidence="7">6PGL</shortName>
        <ecNumber evidence="5 7">3.1.1.31</ecNumber>
    </recommendedName>
</protein>
<dbReference type="InterPro" id="IPR039104">
    <property type="entry name" value="6PGL"/>
</dbReference>
<evidence type="ECO:0000313" key="11">
    <source>
        <dbReference type="Proteomes" id="UP000029014"/>
    </source>
</evidence>
<dbReference type="UniPathway" id="UPA00115">
    <property type="reaction ID" value="UER00409"/>
</dbReference>
<accession>A0A087BSH0</accession>
<feature type="domain" description="Glucosamine/galactosamine-6-phosphate isomerase" evidence="9">
    <location>
        <begin position="55"/>
        <end position="272"/>
    </location>
</feature>
<dbReference type="eggNOG" id="COG0363">
    <property type="taxonomic scope" value="Bacteria"/>
</dbReference>
<keyword evidence="10" id="KW-0413">Isomerase</keyword>
<evidence type="ECO:0000256" key="6">
    <source>
        <dbReference type="ARBA" id="ARBA00020337"/>
    </source>
</evidence>
<dbReference type="RefSeq" id="WP_022861438.1">
    <property type="nucleotide sequence ID" value="NZ_JGZD01000004.1"/>
</dbReference>
<dbReference type="NCBIfam" id="TIGR01198">
    <property type="entry name" value="pgl"/>
    <property type="match status" value="1"/>
</dbReference>
<evidence type="ECO:0000256" key="5">
    <source>
        <dbReference type="ARBA" id="ARBA00013198"/>
    </source>
</evidence>
<dbReference type="GO" id="GO:0005975">
    <property type="term" value="P:carbohydrate metabolic process"/>
    <property type="evidence" value="ECO:0007669"/>
    <property type="project" value="UniProtKB-UniRule"/>
</dbReference>
<keyword evidence="7 10" id="KW-0378">Hydrolase</keyword>
<evidence type="ECO:0000256" key="2">
    <source>
        <dbReference type="ARBA" id="ARBA00002681"/>
    </source>
</evidence>
<dbReference type="GO" id="GO:0017057">
    <property type="term" value="F:6-phosphogluconolactonase activity"/>
    <property type="evidence" value="ECO:0007669"/>
    <property type="project" value="UniProtKB-UniRule"/>
</dbReference>
<dbReference type="Proteomes" id="UP000029014">
    <property type="component" value="Unassembled WGS sequence"/>
</dbReference>
<reference evidence="10 11" key="1">
    <citation type="submission" date="2014-03" db="EMBL/GenBank/DDBJ databases">
        <title>Genomics of Bifidobacteria.</title>
        <authorList>
            <person name="Ventura M."/>
            <person name="Milani C."/>
            <person name="Lugli G.A."/>
        </authorList>
    </citation>
    <scope>NUCLEOTIDE SEQUENCE [LARGE SCALE GENOMIC DNA]</scope>
    <source>
        <strain evidence="10 11">LMG 11592</strain>
    </source>
</reference>
<comment type="function">
    <text evidence="2 7">Hydrolysis of 6-phosphogluconolactone to 6-phosphogluconate.</text>
</comment>
<dbReference type="EC" id="3.1.1.31" evidence="5 7"/>
<dbReference type="STRING" id="1693.BMIN_1232"/>
<evidence type="ECO:0000256" key="4">
    <source>
        <dbReference type="ARBA" id="ARBA00010662"/>
    </source>
</evidence>
<dbReference type="GO" id="GO:0016853">
    <property type="term" value="F:isomerase activity"/>
    <property type="evidence" value="ECO:0007669"/>
    <property type="project" value="UniProtKB-KW"/>
</dbReference>
<gene>
    <name evidence="7" type="primary">pgl</name>
    <name evidence="10" type="ORF">BMIN_1232</name>
</gene>
<proteinExistence type="inferred from homology"/>
<dbReference type="InterPro" id="IPR005900">
    <property type="entry name" value="6-phosphogluconolactonase_DevB"/>
</dbReference>
<comment type="caution">
    <text evidence="10">The sequence shown here is derived from an EMBL/GenBank/DDBJ whole genome shotgun (WGS) entry which is preliminary data.</text>
</comment>
<dbReference type="InterPro" id="IPR037171">
    <property type="entry name" value="NagB/RpiA_transferase-like"/>
</dbReference>
<evidence type="ECO:0000313" key="10">
    <source>
        <dbReference type="EMBL" id="KFI73970.1"/>
    </source>
</evidence>
<dbReference type="Pfam" id="PF01182">
    <property type="entry name" value="Glucosamine_iso"/>
    <property type="match status" value="1"/>
</dbReference>
<evidence type="ECO:0000256" key="7">
    <source>
        <dbReference type="RuleBase" id="RU365095"/>
    </source>
</evidence>
<comment type="catalytic activity">
    <reaction evidence="1 7">
        <text>6-phospho-D-glucono-1,5-lactone + H2O = 6-phospho-D-gluconate + H(+)</text>
        <dbReference type="Rhea" id="RHEA:12556"/>
        <dbReference type="ChEBI" id="CHEBI:15377"/>
        <dbReference type="ChEBI" id="CHEBI:15378"/>
        <dbReference type="ChEBI" id="CHEBI:57955"/>
        <dbReference type="ChEBI" id="CHEBI:58759"/>
        <dbReference type="EC" id="3.1.1.31"/>
    </reaction>
</comment>
<dbReference type="SUPFAM" id="SSF100950">
    <property type="entry name" value="NagB/RpiA/CoA transferase-like"/>
    <property type="match status" value="1"/>
</dbReference>
<sequence>MTTAQVLAYPDASTLAMAASHRALLTILDAQCSIDAQCSVDATGDDARNGRAPIARHHVDLALTGGSDALRMMELMSRDSLTDAIDWSLVRVWWADERFVASDDPDRNALQARARLLGRLVDEGRLPESNIHEMPADARPAAQADNADDERTSRVLDAAAAAYESELRRELGDDPRMDLLILGMGPDGHYASLFPGHPEIAVTDRLVVGVDHSPKPPARRLSMTVPLLSRSTRTWMLTAGDSKISALSHALRHPRDASVPASFTAGTSQTLWMTTAATMR</sequence>
<keyword evidence="11" id="KW-1185">Reference proteome</keyword>
<dbReference type="GO" id="GO:0006098">
    <property type="term" value="P:pentose-phosphate shunt"/>
    <property type="evidence" value="ECO:0007669"/>
    <property type="project" value="UniProtKB-UniPathway"/>
</dbReference>
<dbReference type="PANTHER" id="PTHR11054:SF0">
    <property type="entry name" value="6-PHOSPHOGLUCONOLACTONASE"/>
    <property type="match status" value="1"/>
</dbReference>
<evidence type="ECO:0000256" key="1">
    <source>
        <dbReference type="ARBA" id="ARBA00000832"/>
    </source>
</evidence>
<feature type="region of interest" description="Disordered" evidence="8">
    <location>
        <begin position="128"/>
        <end position="150"/>
    </location>
</feature>
<name>A0A087BSH0_9BIFI</name>
<dbReference type="InterPro" id="IPR006148">
    <property type="entry name" value="Glc/Gal-6P_isomerase"/>
</dbReference>
<dbReference type="Gene3D" id="3.40.50.1360">
    <property type="match status" value="1"/>
</dbReference>
<evidence type="ECO:0000259" key="9">
    <source>
        <dbReference type="Pfam" id="PF01182"/>
    </source>
</evidence>